<dbReference type="AlphaFoldDB" id="A0A9P4N6Q4"/>
<evidence type="ECO:0000313" key="2">
    <source>
        <dbReference type="EMBL" id="KAF2267793.1"/>
    </source>
</evidence>
<accession>A0A9P4N6Q4</accession>
<sequence length="309" mass="34234">MSASCLSDSDRPSIIMRTPLLAVREQPCVRVTQLSSDSNAYDNDDSRKISRWTTAPYVRIWQLYGSRGRRSKLVACCNVPPRPTACLPDLLEAGPGGWKSILLFRHPSARRPPTSRQPICVRRPLSSLNVIALDDLTHSQSSPATPTLDRPGSLSRNSSFSVVLGTKISSNPVPGIVSHDYASARPPQLLCDLNLSAEESNRAEDRAPVRRLRDLAYDVHLYSRSLRGERPASTNSISGINSRPQQLPTLPKEKMCHGDGVKRQRHSAGHYCAIIFHVKGVLGTPCICVLRYEMQRDNDGTVRQLPLRP</sequence>
<gene>
    <name evidence="2" type="ORF">CC78DRAFT_576803</name>
</gene>
<reference evidence="3" key="1">
    <citation type="journal article" date="2020" name="Stud. Mycol.">
        <title>101 Dothideomycetes genomes: A test case for predicting lifestyles and emergence of pathogens.</title>
        <authorList>
            <person name="Haridas S."/>
            <person name="Albert R."/>
            <person name="Binder M."/>
            <person name="Bloem J."/>
            <person name="LaButti K."/>
            <person name="Salamov A."/>
            <person name="Andreopoulos B."/>
            <person name="Baker S."/>
            <person name="Barry K."/>
            <person name="Bills G."/>
            <person name="Bluhm B."/>
            <person name="Cannon C."/>
            <person name="Castanera R."/>
            <person name="Culley D."/>
            <person name="Daum C."/>
            <person name="Ezra D."/>
            <person name="Gonzalez J."/>
            <person name="Henrissat B."/>
            <person name="Kuo A."/>
            <person name="Liang C."/>
            <person name="Lipzen A."/>
            <person name="Lutzoni F."/>
            <person name="Magnuson J."/>
            <person name="Mondo S."/>
            <person name="Nolan M."/>
            <person name="Ohm R."/>
            <person name="Pangilinan J."/>
            <person name="Park H.-J."/>
            <person name="Ramirez L."/>
            <person name="Alfaro M."/>
            <person name="Sun H."/>
            <person name="Tritt A."/>
            <person name="Yoshinaga Y."/>
            <person name="Zwiers L.-H."/>
            <person name="Turgeon B."/>
            <person name="Goodwin S."/>
            <person name="Spatafora J."/>
            <person name="Crous P."/>
            <person name="Grigoriev I."/>
        </authorList>
    </citation>
    <scope>NUCLEOTIDE SEQUENCE [LARGE SCALE GENOMIC DNA]</scope>
    <source>
        <strain evidence="3">CBS 304.66</strain>
    </source>
</reference>
<proteinExistence type="predicted"/>
<comment type="caution">
    <text evidence="2">The sequence shown here is derived from an EMBL/GenBank/DDBJ whole genome shotgun (WGS) entry which is preliminary data.</text>
</comment>
<organism evidence="2 3">
    <name type="scientific">Lojkania enalia</name>
    <dbReference type="NCBI Taxonomy" id="147567"/>
    <lineage>
        <taxon>Eukaryota</taxon>
        <taxon>Fungi</taxon>
        <taxon>Dikarya</taxon>
        <taxon>Ascomycota</taxon>
        <taxon>Pezizomycotina</taxon>
        <taxon>Dothideomycetes</taxon>
        <taxon>Pleosporomycetidae</taxon>
        <taxon>Pleosporales</taxon>
        <taxon>Pleosporales incertae sedis</taxon>
        <taxon>Lojkania</taxon>
    </lineage>
</organism>
<name>A0A9P4N6Q4_9PLEO</name>
<dbReference type="Proteomes" id="UP000800093">
    <property type="component" value="Unassembled WGS sequence"/>
</dbReference>
<evidence type="ECO:0000256" key="1">
    <source>
        <dbReference type="SAM" id="MobiDB-lite"/>
    </source>
</evidence>
<evidence type="ECO:0000313" key="3">
    <source>
        <dbReference type="Proteomes" id="UP000800093"/>
    </source>
</evidence>
<feature type="compositionally biased region" description="Polar residues" evidence="1">
    <location>
        <begin position="232"/>
        <end position="248"/>
    </location>
</feature>
<keyword evidence="3" id="KW-1185">Reference proteome</keyword>
<dbReference type="EMBL" id="ML986589">
    <property type="protein sequence ID" value="KAF2267793.1"/>
    <property type="molecule type" value="Genomic_DNA"/>
</dbReference>
<protein>
    <submittedName>
        <fullName evidence="2">Uncharacterized protein</fullName>
    </submittedName>
</protein>
<feature type="region of interest" description="Disordered" evidence="1">
    <location>
        <begin position="230"/>
        <end position="251"/>
    </location>
</feature>